<comment type="caution">
    <text evidence="1">The sequence shown here is derived from an EMBL/GenBank/DDBJ whole genome shotgun (WGS) entry which is preliminary data.</text>
</comment>
<proteinExistence type="predicted"/>
<organism evidence="1 2">
    <name type="scientific">Paenibacillus odorifer</name>
    <dbReference type="NCBI Taxonomy" id="189426"/>
    <lineage>
        <taxon>Bacteria</taxon>
        <taxon>Bacillati</taxon>
        <taxon>Bacillota</taxon>
        <taxon>Bacilli</taxon>
        <taxon>Bacillales</taxon>
        <taxon>Paenibacillaceae</taxon>
        <taxon>Paenibacillus</taxon>
    </lineage>
</organism>
<accession>A0A1R0WUN5</accession>
<name>A0A1R0WUN5_9BACL</name>
<sequence length="63" mass="7211">MQKKFVWLVQKLVKPAATNAKSMIMNIASNVQKLVLLVQKFAVKWRHKLKLETERAAAAVLYS</sequence>
<reference evidence="1 2" key="1">
    <citation type="submission" date="2016-10" db="EMBL/GenBank/DDBJ databases">
        <title>Paenibacillus species isolates.</title>
        <authorList>
            <person name="Beno S.M."/>
        </authorList>
    </citation>
    <scope>NUCLEOTIDE SEQUENCE [LARGE SCALE GENOMIC DNA]</scope>
    <source>
        <strain evidence="1 2">FSL H7-0604</strain>
    </source>
</reference>
<dbReference type="EMBL" id="MKQP01000075">
    <property type="protein sequence ID" value="OMD21746.1"/>
    <property type="molecule type" value="Genomic_DNA"/>
</dbReference>
<protein>
    <submittedName>
        <fullName evidence="1">Uncharacterized protein</fullName>
    </submittedName>
</protein>
<evidence type="ECO:0000313" key="2">
    <source>
        <dbReference type="Proteomes" id="UP000187465"/>
    </source>
</evidence>
<dbReference type="AlphaFoldDB" id="A0A1R0WUN5"/>
<evidence type="ECO:0000313" key="1">
    <source>
        <dbReference type="EMBL" id="OMD21746.1"/>
    </source>
</evidence>
<dbReference type="Proteomes" id="UP000187465">
    <property type="component" value="Unassembled WGS sequence"/>
</dbReference>
<gene>
    <name evidence="1" type="ORF">BJP51_31945</name>
</gene>
<dbReference type="KEGG" id="pod:PODO_27170"/>